<evidence type="ECO:0000256" key="6">
    <source>
        <dbReference type="ARBA" id="ARBA00022692"/>
    </source>
</evidence>
<feature type="disulfide bond" evidence="18">
    <location>
        <begin position="578"/>
        <end position="590"/>
    </location>
</feature>
<dbReference type="InterPro" id="IPR032471">
    <property type="entry name" value="AGRL2-4_GAIN_subdom_A"/>
</dbReference>
<comment type="function">
    <text evidence="1">Receptor that may have an important role in cell/cell signaling during nervous system formation.</text>
</comment>
<evidence type="ECO:0000256" key="17">
    <source>
        <dbReference type="PROSITE-ProRule" id="PRU00076"/>
    </source>
</evidence>
<evidence type="ECO:0000256" key="14">
    <source>
        <dbReference type="ARBA" id="ARBA00023224"/>
    </source>
</evidence>
<dbReference type="Gene3D" id="2.60.220.50">
    <property type="match status" value="1"/>
</dbReference>
<dbReference type="InterPro" id="IPR001791">
    <property type="entry name" value="Laminin_G"/>
</dbReference>
<keyword evidence="8 19" id="KW-1133">Transmembrane helix</keyword>
<dbReference type="InterPro" id="IPR057244">
    <property type="entry name" value="GAIN_B"/>
</dbReference>
<dbReference type="SMART" id="SM00282">
    <property type="entry name" value="LamG"/>
    <property type="match status" value="2"/>
</dbReference>
<keyword evidence="6 19" id="KW-0812">Transmembrane</keyword>
<keyword evidence="7" id="KW-0677">Repeat</keyword>
<feature type="domain" description="G-protein coupled receptors family 2 profile 1" evidence="24">
    <location>
        <begin position="610"/>
        <end position="683"/>
    </location>
</feature>
<dbReference type="InterPro" id="IPR000832">
    <property type="entry name" value="GPCR_2_secretin-like"/>
</dbReference>
<comment type="caution">
    <text evidence="17">Lacks conserved residue(s) required for the propagation of feature annotation.</text>
</comment>
<dbReference type="GO" id="GO:0007166">
    <property type="term" value="P:cell surface receptor signaling pathway"/>
    <property type="evidence" value="ECO:0007669"/>
    <property type="project" value="InterPro"/>
</dbReference>
<dbReference type="GO" id="GO:0004930">
    <property type="term" value="F:G protein-coupled receptor activity"/>
    <property type="evidence" value="ECO:0007669"/>
    <property type="project" value="UniProtKB-KW"/>
</dbReference>
<dbReference type="SMART" id="SM00181">
    <property type="entry name" value="EGF"/>
    <property type="match status" value="4"/>
</dbReference>
<dbReference type="PANTHER" id="PTHR24026:SF38">
    <property type="entry name" value="CADHERIN EGF LAG SEVEN-PASS G-TYPE RECEPTOR 3"/>
    <property type="match status" value="1"/>
</dbReference>
<keyword evidence="11 17" id="KW-1015">Disulfide bond</keyword>
<evidence type="ECO:0000259" key="21">
    <source>
        <dbReference type="PROSITE" id="PS50026"/>
    </source>
</evidence>
<dbReference type="CDD" id="cd00054">
    <property type="entry name" value="EGF_CA"/>
    <property type="match status" value="3"/>
</dbReference>
<feature type="domain" description="EGF-like" evidence="21">
    <location>
        <begin position="447"/>
        <end position="483"/>
    </location>
</feature>
<dbReference type="InterPro" id="IPR000203">
    <property type="entry name" value="GPS"/>
</dbReference>
<dbReference type="SUPFAM" id="SSF57196">
    <property type="entry name" value="EGF/Laminin"/>
    <property type="match status" value="3"/>
</dbReference>
<dbReference type="GO" id="GO:0098609">
    <property type="term" value="P:cell-cell adhesion"/>
    <property type="evidence" value="ECO:0007669"/>
    <property type="project" value="TreeGrafter"/>
</dbReference>
<dbReference type="Pfam" id="PF00053">
    <property type="entry name" value="EGF_laminin"/>
    <property type="match status" value="1"/>
</dbReference>
<keyword evidence="27" id="KW-1185">Reference proteome</keyword>
<evidence type="ECO:0000256" key="16">
    <source>
        <dbReference type="ARBA" id="ARBA00023292"/>
    </source>
</evidence>
<keyword evidence="17" id="KW-0245">EGF-like domain</keyword>
<feature type="disulfide bond" evidence="17">
    <location>
        <begin position="511"/>
        <end position="520"/>
    </location>
</feature>
<feature type="transmembrane region" description="Helical" evidence="19">
    <location>
        <begin position="1040"/>
        <end position="1058"/>
    </location>
</feature>
<evidence type="ECO:0000256" key="2">
    <source>
        <dbReference type="ARBA" id="ARBA00004651"/>
    </source>
</evidence>
<evidence type="ECO:0000313" key="27">
    <source>
        <dbReference type="Proteomes" id="UP000265020"/>
    </source>
</evidence>
<feature type="domain" description="EGF-like" evidence="21">
    <location>
        <begin position="10"/>
        <end position="48"/>
    </location>
</feature>
<feature type="disulfide bond" evidence="17">
    <location>
        <begin position="473"/>
        <end position="482"/>
    </location>
</feature>
<dbReference type="SMART" id="SM00180">
    <property type="entry name" value="EGF_Lam"/>
    <property type="match status" value="1"/>
</dbReference>
<dbReference type="InterPro" id="IPR036445">
    <property type="entry name" value="GPCR_2_extracell_dom_sf"/>
</dbReference>
<dbReference type="SMART" id="SM00179">
    <property type="entry name" value="EGF_CA"/>
    <property type="match status" value="3"/>
</dbReference>
<dbReference type="GeneTree" id="ENSGT00940000160077"/>
<dbReference type="Pfam" id="PF00002">
    <property type="entry name" value="7tm_2"/>
    <property type="match status" value="1"/>
</dbReference>
<dbReference type="PROSITE" id="PS01248">
    <property type="entry name" value="EGF_LAM_1"/>
    <property type="match status" value="1"/>
</dbReference>
<sequence length="1197" mass="134306">SGDRCEFDRRQGHCVPGVCRNGGTCQELSGGGFRCKCPPGAYEHPYCTVTARSFPPKSFAMFRGLRQRFHLSISLSFATLEKSGLLFYNGRFNEKHDFIALELQDGQLVFKYSTGESSTQVSPFLLGGVSDGNWHTVHIHYYNKVLIGEAQGPSDEKIAVVSVDDCDTALSLRFGSQLGNYSCAAQGKQTSSKKSLDLTGPLFLGGVPNVPDNFPFGSREFIGCMKDLHIDNKALDLAGFIANNGTLSGCSAKHPFCKSNPCQNGGTCRVSWETFSCDCPLGYGGKDCSHTMPHPHRFLGNSALMWDLKNDVTISTPWYLGLVFRTRAREGTLLKAQAGQYTSLLFQVINGQLVFSITHGSTRPVRLRLDQVQVADGRWHDLQLELRDVHSGRETRYVATLRLDFGLYQMFQQLGHYSWGVRLGMRPDAPALPRPSKAIKVETGCNVGNPCVSSPCPAHSRCSDVWERHTCICEPGYYGKSCTDACHLSPCENEAQCHRKPSSSHGYICDCGDNHYGQYCQHRIDHQCPRGWWGSPTCGPCHCDVNKGFDPDCNKTSGHCHCKEFHYRNRVSDTCLPCDCYPVGSFSRSCDPETGQCQCRPGVIGRQCNMCDNPFAEVTNSGCEVIYDGCPKTITQGIWWPRTKFNLPAAVPCPKGSVGAAIRHCDVERGWLEPDLYNCTSPPFVELNITELNTIMEKKLAHQLRDVTEATSRLYGNDLQIAERLLSRLLTFETQQSGFGLTATQDAHFNENIHLITNHILGGGPAELTELLEQYSKNLAQNMKLTYLNPVALVSPNIVMNLDRVENHTHVRRRFPRYHNTLFRGQAVWDPYTHVILPPAALVPQRQQHSRKDKEQIERQEKILTQAFIFQPLENAVLSLRLPRHPVMNSPVVTISVYNNQTFVGGHLDQPILLEFKLLETANRSKPLCVQWNHSSPGGCWTVRDCIVVYRNTSHVRCQCQRLGTFGVLMDSSHREGDLETLALVTYSSLCVSMLALLLTVLALSCLRGLKSNTRSIHSNIAAAMFLSELVYLLGFLCTVVAILLHYFFMSTFAWMFVEGLHIYRMQTEQRNINYGAMRFYYAIGWGVPAIITGLAVGLDPEGYGNPDFCWISMSTQMHTFLYLFVSFFFIFLFYFFCFSATIRNAFLLLLVATSTWLCGLMAVNNSILAFYYIFDVLCLLQVKTKCIIWILNLYLL</sequence>
<evidence type="ECO:0000259" key="22">
    <source>
        <dbReference type="PROSITE" id="PS50027"/>
    </source>
</evidence>
<evidence type="ECO:0000256" key="13">
    <source>
        <dbReference type="ARBA" id="ARBA00023180"/>
    </source>
</evidence>
<dbReference type="InterPro" id="IPR000742">
    <property type="entry name" value="EGF"/>
</dbReference>
<keyword evidence="12" id="KW-0675">Receptor</keyword>
<dbReference type="FunFam" id="4.10.1240.10:FF:000021">
    <property type="entry name" value="Cadherin EGF LAG seven-pass G-type receptor"/>
    <property type="match status" value="1"/>
</dbReference>
<evidence type="ECO:0000256" key="12">
    <source>
        <dbReference type="ARBA" id="ARBA00023170"/>
    </source>
</evidence>
<keyword evidence="15" id="KW-0379">Hydroxylation</keyword>
<dbReference type="InterPro" id="IPR013320">
    <property type="entry name" value="ConA-like_dom_sf"/>
</dbReference>
<dbReference type="Proteomes" id="UP000265020">
    <property type="component" value="Unassembled WGS sequence"/>
</dbReference>
<feature type="transmembrane region" description="Helical" evidence="19">
    <location>
        <begin position="1119"/>
        <end position="1139"/>
    </location>
</feature>
<dbReference type="PROSITE" id="PS01186">
    <property type="entry name" value="EGF_2"/>
    <property type="match status" value="1"/>
</dbReference>
<feature type="disulfide bond" evidence="18">
    <location>
        <begin position="599"/>
        <end position="608"/>
    </location>
</feature>
<evidence type="ECO:0000259" key="23">
    <source>
        <dbReference type="PROSITE" id="PS50221"/>
    </source>
</evidence>
<dbReference type="SMART" id="SM00303">
    <property type="entry name" value="GPS"/>
    <property type="match status" value="1"/>
</dbReference>
<name>A0A3Q2EIF3_CYPVA</name>
<accession>A0A3Q2EIF3</accession>
<evidence type="ECO:0000256" key="10">
    <source>
        <dbReference type="ARBA" id="ARBA00023136"/>
    </source>
</evidence>
<dbReference type="PANTHER" id="PTHR24026">
    <property type="entry name" value="FAT ATYPICAL CADHERIN-RELATED"/>
    <property type="match status" value="1"/>
</dbReference>
<evidence type="ECO:0000259" key="25">
    <source>
        <dbReference type="PROSITE" id="PS50261"/>
    </source>
</evidence>
<evidence type="ECO:0000313" key="26">
    <source>
        <dbReference type="Ensembl" id="ENSCVAP00000031609.1"/>
    </source>
</evidence>
<organism evidence="26 27">
    <name type="scientific">Cyprinodon variegatus</name>
    <name type="common">Sheepshead minnow</name>
    <dbReference type="NCBI Taxonomy" id="28743"/>
    <lineage>
        <taxon>Eukaryota</taxon>
        <taxon>Metazoa</taxon>
        <taxon>Chordata</taxon>
        <taxon>Craniata</taxon>
        <taxon>Vertebrata</taxon>
        <taxon>Euteleostomi</taxon>
        <taxon>Actinopterygii</taxon>
        <taxon>Neopterygii</taxon>
        <taxon>Teleostei</taxon>
        <taxon>Neoteleostei</taxon>
        <taxon>Acanthomorphata</taxon>
        <taxon>Ovalentaria</taxon>
        <taxon>Atherinomorphae</taxon>
        <taxon>Cyprinodontiformes</taxon>
        <taxon>Cyprinodontidae</taxon>
        <taxon>Cyprinodon</taxon>
    </lineage>
</organism>
<dbReference type="Gene3D" id="1.20.1070.10">
    <property type="entry name" value="Rhodopsin 7-helix transmembrane proteins"/>
    <property type="match status" value="1"/>
</dbReference>
<dbReference type="CDD" id="cd00055">
    <property type="entry name" value="EGF_Lam"/>
    <property type="match status" value="1"/>
</dbReference>
<keyword evidence="9" id="KW-0297">G-protein coupled receptor</keyword>
<keyword evidence="4" id="KW-0217">Developmental protein</keyword>
<evidence type="ECO:0000256" key="11">
    <source>
        <dbReference type="ARBA" id="ARBA00023157"/>
    </source>
</evidence>
<dbReference type="InterPro" id="IPR002049">
    <property type="entry name" value="LE_dom"/>
</dbReference>
<dbReference type="FunFam" id="2.10.25.10:FF:000011">
    <property type="entry name" value="Cadherin EGF LAG seven-pass G-type receptor"/>
    <property type="match status" value="1"/>
</dbReference>
<keyword evidence="10 19" id="KW-0472">Membrane</keyword>
<dbReference type="AlphaFoldDB" id="A0A3Q2EIF3"/>
<evidence type="ECO:0000256" key="4">
    <source>
        <dbReference type="ARBA" id="ARBA00022473"/>
    </source>
</evidence>
<dbReference type="PROSITE" id="PS50027">
    <property type="entry name" value="EGF_LAM_2"/>
    <property type="match status" value="1"/>
</dbReference>
<evidence type="ECO:0000256" key="18">
    <source>
        <dbReference type="PROSITE-ProRule" id="PRU00460"/>
    </source>
</evidence>
<evidence type="ECO:0000259" key="20">
    <source>
        <dbReference type="PROSITE" id="PS50025"/>
    </source>
</evidence>
<evidence type="ECO:0000256" key="15">
    <source>
        <dbReference type="ARBA" id="ARBA00023278"/>
    </source>
</evidence>
<reference evidence="26" key="1">
    <citation type="submission" date="2025-08" db="UniProtKB">
        <authorList>
            <consortium name="Ensembl"/>
        </authorList>
    </citation>
    <scope>IDENTIFICATION</scope>
</reference>
<dbReference type="PROSITE" id="PS50025">
    <property type="entry name" value="LAM_G_DOMAIN"/>
    <property type="match status" value="1"/>
</dbReference>
<feature type="transmembrane region" description="Helical" evidence="19">
    <location>
        <begin position="1146"/>
        <end position="1164"/>
    </location>
</feature>
<dbReference type="SMART" id="SM00008">
    <property type="entry name" value="HormR"/>
    <property type="match status" value="1"/>
</dbReference>
<feature type="domain" description="Laminin G" evidence="20">
    <location>
        <begin position="49"/>
        <end position="250"/>
    </location>
</feature>
<dbReference type="Gene3D" id="2.60.120.200">
    <property type="match status" value="2"/>
</dbReference>
<dbReference type="STRING" id="28743.ENSCVAP00000031609"/>
<keyword evidence="16 18" id="KW-0424">Laminin EGF-like domain</keyword>
<dbReference type="GO" id="GO:0005509">
    <property type="term" value="F:calcium ion binding"/>
    <property type="evidence" value="ECO:0007669"/>
    <property type="project" value="InterPro"/>
</dbReference>
<feature type="transmembrane region" description="Helical" evidence="19">
    <location>
        <begin position="1079"/>
        <end position="1099"/>
    </location>
</feature>
<evidence type="ECO:0000256" key="19">
    <source>
        <dbReference type="SAM" id="Phobius"/>
    </source>
</evidence>
<evidence type="ECO:0000256" key="3">
    <source>
        <dbReference type="ARBA" id="ARBA00010933"/>
    </source>
</evidence>
<evidence type="ECO:0000256" key="7">
    <source>
        <dbReference type="ARBA" id="ARBA00022737"/>
    </source>
</evidence>
<dbReference type="PROSITE" id="PS50261">
    <property type="entry name" value="G_PROTEIN_RECEP_F2_4"/>
    <property type="match status" value="1"/>
</dbReference>
<evidence type="ECO:0000256" key="9">
    <source>
        <dbReference type="ARBA" id="ARBA00023040"/>
    </source>
</evidence>
<evidence type="ECO:0000259" key="24">
    <source>
        <dbReference type="PROSITE" id="PS50227"/>
    </source>
</evidence>
<dbReference type="InterPro" id="IPR046338">
    <property type="entry name" value="GAIN_dom_sf"/>
</dbReference>
<dbReference type="Gene3D" id="4.10.1240.10">
    <property type="entry name" value="GPCR, family 2, extracellular hormone receptor domain"/>
    <property type="match status" value="1"/>
</dbReference>
<dbReference type="Pfam" id="PF01825">
    <property type="entry name" value="GPS"/>
    <property type="match status" value="1"/>
</dbReference>
<keyword evidence="14" id="KW-0807">Transducer</keyword>
<feature type="disulfide bond" evidence="17">
    <location>
        <begin position="279"/>
        <end position="288"/>
    </location>
</feature>
<dbReference type="Ensembl" id="ENSCVAT00000026620.1">
    <property type="protein sequence ID" value="ENSCVAP00000031609.1"/>
    <property type="gene ID" value="ENSCVAG00000021037.1"/>
</dbReference>
<dbReference type="SUPFAM" id="SSF49899">
    <property type="entry name" value="Concanavalin A-like lectins/glucanases"/>
    <property type="match status" value="2"/>
</dbReference>
<keyword evidence="5" id="KW-1003">Cell membrane</keyword>
<comment type="similarity">
    <text evidence="3">Belongs to the G-protein coupled receptor 2 family. LN-TM7 subfamily.</text>
</comment>
<dbReference type="GO" id="GO:0005886">
    <property type="term" value="C:plasma membrane"/>
    <property type="evidence" value="ECO:0007669"/>
    <property type="project" value="UniProtKB-SubCell"/>
</dbReference>
<feature type="transmembrane region" description="Helical" evidence="19">
    <location>
        <begin position="982"/>
        <end position="1005"/>
    </location>
</feature>
<feature type="transmembrane region" description="Helical" evidence="19">
    <location>
        <begin position="1017"/>
        <end position="1034"/>
    </location>
</feature>
<evidence type="ECO:0000256" key="5">
    <source>
        <dbReference type="ARBA" id="ARBA00022475"/>
    </source>
</evidence>
<dbReference type="FunFam" id="2.10.25.10:FF:000359">
    <property type="entry name" value="Cadherin EGF LAG seven-pass G-type receptor 3"/>
    <property type="match status" value="1"/>
</dbReference>
<dbReference type="Pfam" id="PF02210">
    <property type="entry name" value="Laminin_G_2"/>
    <property type="match status" value="2"/>
</dbReference>
<reference evidence="26" key="2">
    <citation type="submission" date="2025-09" db="UniProtKB">
        <authorList>
            <consortium name="Ensembl"/>
        </authorList>
    </citation>
    <scope>IDENTIFICATION</scope>
</reference>
<dbReference type="Gene3D" id="2.10.25.10">
    <property type="entry name" value="Laminin"/>
    <property type="match status" value="5"/>
</dbReference>
<feature type="domain" description="EGF-like" evidence="21">
    <location>
        <begin position="253"/>
        <end position="289"/>
    </location>
</feature>
<proteinExistence type="inferred from homology"/>
<dbReference type="FunFam" id="2.60.120.200:FF:000020">
    <property type="entry name" value="Cadherin EGF LAG seven-pass G-type receptor 2"/>
    <property type="match status" value="1"/>
</dbReference>
<feature type="disulfide bond" evidence="18">
    <location>
        <begin position="580"/>
        <end position="597"/>
    </location>
</feature>
<dbReference type="PROSITE" id="PS00022">
    <property type="entry name" value="EGF_1"/>
    <property type="match status" value="3"/>
</dbReference>
<dbReference type="FunFam" id="2.10.25.10:FF:000286">
    <property type="entry name" value="Cadherin EGF LAG seven-pass G-type receptor 3"/>
    <property type="match status" value="1"/>
</dbReference>
<feature type="domain" description="GAIN-B" evidence="23">
    <location>
        <begin position="789"/>
        <end position="976"/>
    </location>
</feature>
<evidence type="ECO:0000256" key="8">
    <source>
        <dbReference type="ARBA" id="ARBA00022989"/>
    </source>
</evidence>
<dbReference type="FunFam" id="2.170.300.10:FF:000011">
    <property type="entry name" value="cadherin EGF LAG seven-pass G-type receptor 1"/>
    <property type="match status" value="1"/>
</dbReference>
<dbReference type="Pfam" id="PF16489">
    <property type="entry name" value="GAIN"/>
    <property type="match status" value="1"/>
</dbReference>
<dbReference type="InterPro" id="IPR001881">
    <property type="entry name" value="EGF-like_Ca-bd_dom"/>
</dbReference>
<feature type="transmembrane region" description="Helical" evidence="19">
    <location>
        <begin position="1170"/>
        <end position="1196"/>
    </location>
</feature>
<dbReference type="PROSITE" id="PS50227">
    <property type="entry name" value="G_PROTEIN_RECEP_F2_3"/>
    <property type="match status" value="1"/>
</dbReference>
<dbReference type="Pfam" id="PF00008">
    <property type="entry name" value="EGF"/>
    <property type="match status" value="2"/>
</dbReference>
<comment type="subcellular location">
    <subcellularLocation>
        <location evidence="2">Cell membrane</location>
        <topology evidence="2">Multi-pass membrane protein</topology>
    </subcellularLocation>
</comment>
<dbReference type="PROSITE" id="PS50026">
    <property type="entry name" value="EGF_3"/>
    <property type="match status" value="4"/>
</dbReference>
<keyword evidence="13" id="KW-0325">Glycoprotein</keyword>
<dbReference type="FunFam" id="2.10.25.10:FF:000113">
    <property type="entry name" value="Cadherin, EGF LAG seven-pass G-type receptor 3"/>
    <property type="match status" value="1"/>
</dbReference>
<feature type="domain" description="Laminin EGF-like" evidence="22">
    <location>
        <begin position="578"/>
        <end position="625"/>
    </location>
</feature>
<feature type="domain" description="EGF-like" evidence="21">
    <location>
        <begin position="484"/>
        <end position="521"/>
    </location>
</feature>
<protein>
    <submittedName>
        <fullName evidence="26">Cadherin, EGF LAG seven-pass G-type receptor 3</fullName>
    </submittedName>
</protein>
<dbReference type="OMA" id="CQNWAEC"/>
<dbReference type="PROSITE" id="PS50221">
    <property type="entry name" value="GAIN_B"/>
    <property type="match status" value="1"/>
</dbReference>
<evidence type="ECO:0000256" key="1">
    <source>
        <dbReference type="ARBA" id="ARBA00002066"/>
    </source>
</evidence>
<dbReference type="CDD" id="cd00110">
    <property type="entry name" value="LamG"/>
    <property type="match status" value="2"/>
</dbReference>
<dbReference type="InterPro" id="IPR001879">
    <property type="entry name" value="GPCR_2_extracellular_dom"/>
</dbReference>
<dbReference type="InterPro" id="IPR017981">
    <property type="entry name" value="GPCR_2-like_7TM"/>
</dbReference>
<feature type="domain" description="G-protein coupled receptors family 2 profile 2" evidence="25">
    <location>
        <begin position="982"/>
        <end position="1139"/>
    </location>
</feature>